<dbReference type="Proteomes" id="UP001317629">
    <property type="component" value="Chromosome"/>
</dbReference>
<feature type="coiled-coil region" evidence="4">
    <location>
        <begin position="151"/>
        <end position="178"/>
    </location>
</feature>
<evidence type="ECO:0000313" key="8">
    <source>
        <dbReference type="Proteomes" id="UP001317629"/>
    </source>
</evidence>
<feature type="domain" description="HTH crp-type" evidence="6">
    <location>
        <begin position="171"/>
        <end position="239"/>
    </location>
</feature>
<dbReference type="SUPFAM" id="SSF51206">
    <property type="entry name" value="cAMP-binding domain-like"/>
    <property type="match status" value="1"/>
</dbReference>
<keyword evidence="2" id="KW-0238">DNA-binding</keyword>
<dbReference type="PANTHER" id="PTHR24567:SF28">
    <property type="entry name" value="LISTERIOLYSIN REGULATORY PROTEIN"/>
    <property type="match status" value="1"/>
</dbReference>
<evidence type="ECO:0000256" key="1">
    <source>
        <dbReference type="ARBA" id="ARBA00023015"/>
    </source>
</evidence>
<dbReference type="InterPro" id="IPR036390">
    <property type="entry name" value="WH_DNA-bd_sf"/>
</dbReference>
<evidence type="ECO:0000313" key="7">
    <source>
        <dbReference type="EMBL" id="BDV35981.1"/>
    </source>
</evidence>
<evidence type="ECO:0000256" key="4">
    <source>
        <dbReference type="SAM" id="Coils"/>
    </source>
</evidence>
<evidence type="ECO:0008006" key="9">
    <source>
        <dbReference type="Google" id="ProtNLM"/>
    </source>
</evidence>
<organism evidence="7 8">
    <name type="scientific">Methylocystis iwaonis</name>
    <dbReference type="NCBI Taxonomy" id="2885079"/>
    <lineage>
        <taxon>Bacteria</taxon>
        <taxon>Pseudomonadati</taxon>
        <taxon>Pseudomonadota</taxon>
        <taxon>Alphaproteobacteria</taxon>
        <taxon>Hyphomicrobiales</taxon>
        <taxon>Methylocystaceae</taxon>
        <taxon>Methylocystis</taxon>
    </lineage>
</organism>
<dbReference type="RefSeq" id="WP_202071519.1">
    <property type="nucleotide sequence ID" value="NZ_AP027142.1"/>
</dbReference>
<dbReference type="InterPro" id="IPR036388">
    <property type="entry name" value="WH-like_DNA-bd_sf"/>
</dbReference>
<name>A0ABM8ED90_9HYPH</name>
<evidence type="ECO:0000259" key="6">
    <source>
        <dbReference type="PROSITE" id="PS51063"/>
    </source>
</evidence>
<proteinExistence type="predicted"/>
<keyword evidence="8" id="KW-1185">Reference proteome</keyword>
<keyword evidence="3" id="KW-0804">Transcription</keyword>
<evidence type="ECO:0000259" key="5">
    <source>
        <dbReference type="PROSITE" id="PS50042"/>
    </source>
</evidence>
<dbReference type="InterPro" id="IPR014710">
    <property type="entry name" value="RmlC-like_jellyroll"/>
</dbReference>
<dbReference type="EMBL" id="AP027142">
    <property type="protein sequence ID" value="BDV35981.1"/>
    <property type="molecule type" value="Genomic_DNA"/>
</dbReference>
<keyword evidence="4" id="KW-0175">Coiled coil</keyword>
<reference evidence="7 8" key="1">
    <citation type="journal article" date="2023" name="Int. J. Syst. Evol. Microbiol.">
        <title>Methylocystis iwaonis sp. nov., a type II methane-oxidizing bacterium from surface soil of a rice paddy field in Japan, and emended description of the genus Methylocystis (ex Whittenbury et al. 1970) Bowman et al. 1993.</title>
        <authorList>
            <person name="Kaise H."/>
            <person name="Sawadogo J.B."/>
            <person name="Alam M.S."/>
            <person name="Ueno C."/>
            <person name="Dianou D."/>
            <person name="Shinjo R."/>
            <person name="Asakawa S."/>
        </authorList>
    </citation>
    <scope>NUCLEOTIDE SEQUENCE [LARGE SCALE GENOMIC DNA]</scope>
    <source>
        <strain evidence="7 8">SS37A-Re</strain>
    </source>
</reference>
<feature type="domain" description="Cyclic nucleotide-binding" evidence="5">
    <location>
        <begin position="37"/>
        <end position="140"/>
    </location>
</feature>
<keyword evidence="1" id="KW-0805">Transcription regulation</keyword>
<dbReference type="Pfam" id="PF13545">
    <property type="entry name" value="HTH_Crp_2"/>
    <property type="match status" value="1"/>
</dbReference>
<accession>A0ABM8ED90</accession>
<dbReference type="InterPro" id="IPR000595">
    <property type="entry name" value="cNMP-bd_dom"/>
</dbReference>
<dbReference type="Gene3D" id="2.60.120.10">
    <property type="entry name" value="Jelly Rolls"/>
    <property type="match status" value="1"/>
</dbReference>
<dbReference type="PROSITE" id="PS51063">
    <property type="entry name" value="HTH_CRP_2"/>
    <property type="match status" value="1"/>
</dbReference>
<gene>
    <name evidence="7" type="ORF">SS37A_35100</name>
</gene>
<evidence type="ECO:0000256" key="3">
    <source>
        <dbReference type="ARBA" id="ARBA00023163"/>
    </source>
</evidence>
<dbReference type="SUPFAM" id="SSF46785">
    <property type="entry name" value="Winged helix' DNA-binding domain"/>
    <property type="match status" value="1"/>
</dbReference>
<dbReference type="SMART" id="SM00100">
    <property type="entry name" value="cNMP"/>
    <property type="match status" value="1"/>
</dbReference>
<protein>
    <recommendedName>
        <fullName evidence="9">Crp/Fnr family transcriptional regulator</fullName>
    </recommendedName>
</protein>
<dbReference type="InterPro" id="IPR012318">
    <property type="entry name" value="HTH_CRP"/>
</dbReference>
<dbReference type="CDD" id="cd00038">
    <property type="entry name" value="CAP_ED"/>
    <property type="match status" value="1"/>
</dbReference>
<dbReference type="Gene3D" id="1.10.10.10">
    <property type="entry name" value="Winged helix-like DNA-binding domain superfamily/Winged helix DNA-binding domain"/>
    <property type="match status" value="1"/>
</dbReference>
<dbReference type="Pfam" id="PF00027">
    <property type="entry name" value="cNMP_binding"/>
    <property type="match status" value="1"/>
</dbReference>
<dbReference type="PROSITE" id="PS50042">
    <property type="entry name" value="CNMP_BINDING_3"/>
    <property type="match status" value="1"/>
</dbReference>
<sequence length="246" mass="26804">MHGDIALEIAQTRKGRVNRRSSRATLSEPPTLRDLRLFASVDSETLSRLALEAKVETFDEGAAIFRQGDLVNAVVIVLHGYVKVLRIASSGDETLVGICSDGETVGEPPSGANETYRVSAEAIGPTSVLKFPAARFSRLMKESPSLCAAVVQDAKDKIAALVTEIEALKAQNADQRLASFILALCPPGEEQCRFRLPYDKRLIAARLGVKQETLSRAFAKLREHGVRTETRDVLVESVSRLAELCD</sequence>
<dbReference type="InterPro" id="IPR050397">
    <property type="entry name" value="Env_Response_Regulators"/>
</dbReference>
<evidence type="ECO:0000256" key="2">
    <source>
        <dbReference type="ARBA" id="ARBA00023125"/>
    </source>
</evidence>
<dbReference type="InterPro" id="IPR018490">
    <property type="entry name" value="cNMP-bd_dom_sf"/>
</dbReference>
<dbReference type="PANTHER" id="PTHR24567">
    <property type="entry name" value="CRP FAMILY TRANSCRIPTIONAL REGULATORY PROTEIN"/>
    <property type="match status" value="1"/>
</dbReference>